<reference evidence="1" key="1">
    <citation type="submission" date="2021-06" db="EMBL/GenBank/DDBJ databases">
        <authorList>
            <person name="Kallberg Y."/>
            <person name="Tangrot J."/>
            <person name="Rosling A."/>
        </authorList>
    </citation>
    <scope>NUCLEOTIDE SEQUENCE</scope>
    <source>
        <strain evidence="1">CL356</strain>
    </source>
</reference>
<dbReference type="EMBL" id="CAJVPT010009969">
    <property type="protein sequence ID" value="CAG8565918.1"/>
    <property type="molecule type" value="Genomic_DNA"/>
</dbReference>
<evidence type="ECO:0000313" key="2">
    <source>
        <dbReference type="Proteomes" id="UP000789525"/>
    </source>
</evidence>
<accession>A0ACA9M4R3</accession>
<evidence type="ECO:0000313" key="1">
    <source>
        <dbReference type="EMBL" id="CAG8565918.1"/>
    </source>
</evidence>
<proteinExistence type="predicted"/>
<organism evidence="1 2">
    <name type="scientific">Acaulospora colombiana</name>
    <dbReference type="NCBI Taxonomy" id="27376"/>
    <lineage>
        <taxon>Eukaryota</taxon>
        <taxon>Fungi</taxon>
        <taxon>Fungi incertae sedis</taxon>
        <taxon>Mucoromycota</taxon>
        <taxon>Glomeromycotina</taxon>
        <taxon>Glomeromycetes</taxon>
        <taxon>Diversisporales</taxon>
        <taxon>Acaulosporaceae</taxon>
        <taxon>Acaulospora</taxon>
    </lineage>
</organism>
<keyword evidence="2" id="KW-1185">Reference proteome</keyword>
<protein>
    <submittedName>
        <fullName evidence="1">7917_t:CDS:1</fullName>
    </submittedName>
</protein>
<name>A0ACA9M4R3_9GLOM</name>
<dbReference type="Proteomes" id="UP000789525">
    <property type="component" value="Unassembled WGS sequence"/>
</dbReference>
<sequence>MAYPVVEFRILGQACVCSLDIVDQILGCNATSKGVGMHPPSRKSSRMDSGSIGGNADWNVDMIAMPKHKKKTSQDEPPPRPNRPPAVLQTTASIEGFQCQRPPHMHSYLPEGCSKFSRLDLDLALRGDSGWFSAVEDALGGGLSTLLRLEEAALFLSDWGEIFENGVVDSSTPDLLYTEFRGNYMPVVVVMPLNLE</sequence>
<comment type="caution">
    <text evidence="1">The sequence shown here is derived from an EMBL/GenBank/DDBJ whole genome shotgun (WGS) entry which is preliminary data.</text>
</comment>
<gene>
    <name evidence="1" type="ORF">ACOLOM_LOCUS5409</name>
</gene>